<dbReference type="SMART" id="SM00060">
    <property type="entry name" value="FN3"/>
    <property type="match status" value="2"/>
</dbReference>
<dbReference type="InterPro" id="IPR013783">
    <property type="entry name" value="Ig-like_fold"/>
</dbReference>
<evidence type="ECO:0000259" key="2">
    <source>
        <dbReference type="PROSITE" id="PS50853"/>
    </source>
</evidence>
<comment type="caution">
    <text evidence="3">The sequence shown here is derived from an EMBL/GenBank/DDBJ whole genome shotgun (WGS) entry which is preliminary data.</text>
</comment>
<dbReference type="GO" id="GO:0005886">
    <property type="term" value="C:plasma membrane"/>
    <property type="evidence" value="ECO:0007669"/>
    <property type="project" value="TreeGrafter"/>
</dbReference>
<dbReference type="InterPro" id="IPR003961">
    <property type="entry name" value="FN3_dom"/>
</dbReference>
<dbReference type="PROSITE" id="PS50853">
    <property type="entry name" value="FN3"/>
    <property type="match status" value="2"/>
</dbReference>
<dbReference type="GO" id="GO:0098609">
    <property type="term" value="P:cell-cell adhesion"/>
    <property type="evidence" value="ECO:0007669"/>
    <property type="project" value="TreeGrafter"/>
</dbReference>
<dbReference type="Gene3D" id="2.60.40.10">
    <property type="entry name" value="Immunoglobulins"/>
    <property type="match status" value="3"/>
</dbReference>
<dbReference type="AlphaFoldDB" id="A0AAE0VZH0"/>
<dbReference type="GO" id="GO:0007411">
    <property type="term" value="P:axon guidance"/>
    <property type="evidence" value="ECO:0007669"/>
    <property type="project" value="TreeGrafter"/>
</dbReference>
<dbReference type="FunFam" id="2.60.40.10:FF:000035">
    <property type="entry name" value="Contactin 1"/>
    <property type="match status" value="1"/>
</dbReference>
<evidence type="ECO:0000256" key="1">
    <source>
        <dbReference type="ARBA" id="ARBA00023157"/>
    </source>
</evidence>
<name>A0AAE0VZH0_9BIVA</name>
<dbReference type="GO" id="GO:0030424">
    <property type="term" value="C:axon"/>
    <property type="evidence" value="ECO:0007669"/>
    <property type="project" value="TreeGrafter"/>
</dbReference>
<dbReference type="InterPro" id="IPR036116">
    <property type="entry name" value="FN3_sf"/>
</dbReference>
<dbReference type="PANTHER" id="PTHR44170">
    <property type="entry name" value="PROTEIN SIDEKICK"/>
    <property type="match status" value="1"/>
</dbReference>
<protein>
    <recommendedName>
        <fullName evidence="2">Fibronectin type-III domain-containing protein</fullName>
    </recommendedName>
</protein>
<organism evidence="3 4">
    <name type="scientific">Potamilus streckersoni</name>
    <dbReference type="NCBI Taxonomy" id="2493646"/>
    <lineage>
        <taxon>Eukaryota</taxon>
        <taxon>Metazoa</taxon>
        <taxon>Spiralia</taxon>
        <taxon>Lophotrochozoa</taxon>
        <taxon>Mollusca</taxon>
        <taxon>Bivalvia</taxon>
        <taxon>Autobranchia</taxon>
        <taxon>Heteroconchia</taxon>
        <taxon>Palaeoheterodonta</taxon>
        <taxon>Unionida</taxon>
        <taxon>Unionoidea</taxon>
        <taxon>Unionidae</taxon>
        <taxon>Ambleminae</taxon>
        <taxon>Lampsilini</taxon>
        <taxon>Potamilus</taxon>
    </lineage>
</organism>
<dbReference type="InterPro" id="IPR036179">
    <property type="entry name" value="Ig-like_dom_sf"/>
</dbReference>
<dbReference type="Proteomes" id="UP001195483">
    <property type="component" value="Unassembled WGS sequence"/>
</dbReference>
<accession>A0AAE0VZH0</accession>
<reference evidence="3" key="3">
    <citation type="submission" date="2023-05" db="EMBL/GenBank/DDBJ databases">
        <authorList>
            <person name="Smith C.H."/>
        </authorList>
    </citation>
    <scope>NUCLEOTIDE SEQUENCE</scope>
    <source>
        <strain evidence="3">CHS0354</strain>
        <tissue evidence="3">Mantle</tissue>
    </source>
</reference>
<dbReference type="SUPFAM" id="SSF48726">
    <property type="entry name" value="Immunoglobulin"/>
    <property type="match status" value="1"/>
</dbReference>
<evidence type="ECO:0000313" key="4">
    <source>
        <dbReference type="Proteomes" id="UP001195483"/>
    </source>
</evidence>
<dbReference type="EMBL" id="JAEAOA010001259">
    <property type="protein sequence ID" value="KAK3596413.1"/>
    <property type="molecule type" value="Genomic_DNA"/>
</dbReference>
<dbReference type="SUPFAM" id="SSF49265">
    <property type="entry name" value="Fibronectin type III"/>
    <property type="match status" value="1"/>
</dbReference>
<sequence>MGETFVSQSTNSPGSRGLYIVNAQFKHSGTYECVAQTHLSETSVSAHLTVRGPPGEPVGVYADNVRRNSTSIHLYWTWNTVSDHGFPIAYYILEARTNYVPEWRVLEKDIPSEMTSQSPEYPDRRSYLVQNLSPHTAYSFRLRAGNILFGAGDSSLPTSFYVMLPDKPKISPENVGGGGGSEGTLTITWKPLNRADEAGPGFGYEAFWRLLNTTKWSNQRIGNVTKHTVTVGQEMYFLLYEVKVRAYNNYGDGPESPVNEIYSAEGGTLIDKQINGGYCLLPTEVQHMLYE</sequence>
<gene>
    <name evidence="3" type="ORF">CHS0354_020660</name>
</gene>
<evidence type="ECO:0000313" key="3">
    <source>
        <dbReference type="EMBL" id="KAK3596413.1"/>
    </source>
</evidence>
<dbReference type="Pfam" id="PF00041">
    <property type="entry name" value="fn3"/>
    <property type="match status" value="1"/>
</dbReference>
<keyword evidence="4" id="KW-1185">Reference proteome</keyword>
<feature type="domain" description="Fibronectin type-III" evidence="2">
    <location>
        <begin position="53"/>
        <end position="166"/>
    </location>
</feature>
<keyword evidence="1" id="KW-1015">Disulfide bond</keyword>
<proteinExistence type="predicted"/>
<dbReference type="CDD" id="cd00063">
    <property type="entry name" value="FN3"/>
    <property type="match status" value="2"/>
</dbReference>
<reference evidence="3" key="2">
    <citation type="journal article" date="2021" name="Genome Biol. Evol.">
        <title>Developing a high-quality reference genome for a parasitic bivalve with doubly uniparental inheritance (Bivalvia: Unionida).</title>
        <authorList>
            <person name="Smith C.H."/>
        </authorList>
    </citation>
    <scope>NUCLEOTIDE SEQUENCE</scope>
    <source>
        <strain evidence="3">CHS0354</strain>
        <tissue evidence="3">Mantle</tissue>
    </source>
</reference>
<dbReference type="PANTHER" id="PTHR44170:SF6">
    <property type="entry name" value="CONTACTIN"/>
    <property type="match status" value="1"/>
</dbReference>
<reference evidence="3" key="1">
    <citation type="journal article" date="2021" name="Genome Biol. Evol.">
        <title>A High-Quality Reference Genome for a Parasitic Bivalve with Doubly Uniparental Inheritance (Bivalvia: Unionida).</title>
        <authorList>
            <person name="Smith C.H."/>
        </authorList>
    </citation>
    <scope>NUCLEOTIDE SEQUENCE</scope>
    <source>
        <strain evidence="3">CHS0354</strain>
    </source>
</reference>
<feature type="domain" description="Fibronectin type-III" evidence="2">
    <location>
        <begin position="171"/>
        <end position="266"/>
    </location>
</feature>